<dbReference type="GO" id="GO:0031201">
    <property type="term" value="C:SNARE complex"/>
    <property type="evidence" value="ECO:0007669"/>
    <property type="project" value="TreeGrafter"/>
</dbReference>
<evidence type="ECO:0000256" key="8">
    <source>
        <dbReference type="ARBA" id="ARBA00022989"/>
    </source>
</evidence>
<organism evidence="12 13">
    <name type="scientific">Diatrype stigma</name>
    <dbReference type="NCBI Taxonomy" id="117547"/>
    <lineage>
        <taxon>Eukaryota</taxon>
        <taxon>Fungi</taxon>
        <taxon>Dikarya</taxon>
        <taxon>Ascomycota</taxon>
        <taxon>Pezizomycotina</taxon>
        <taxon>Sordariomycetes</taxon>
        <taxon>Xylariomycetidae</taxon>
        <taxon>Xylariales</taxon>
        <taxon>Diatrypaceae</taxon>
        <taxon>Diatrype</taxon>
    </lineage>
</organism>
<evidence type="ECO:0000256" key="4">
    <source>
        <dbReference type="ARBA" id="ARBA00022692"/>
    </source>
</evidence>
<proteinExistence type="inferred from homology"/>
<keyword evidence="4 11" id="KW-0812">Transmembrane</keyword>
<reference evidence="12 13" key="1">
    <citation type="submission" date="2024-02" db="EMBL/GenBank/DDBJ databases">
        <title>De novo assembly and annotation of 12 fungi associated with fruit tree decline syndrome in Ontario, Canada.</title>
        <authorList>
            <person name="Sulman M."/>
            <person name="Ellouze W."/>
            <person name="Ilyukhin E."/>
        </authorList>
    </citation>
    <scope>NUCLEOTIDE SEQUENCE [LARGE SCALE GENOMIC DNA]</scope>
    <source>
        <strain evidence="12 13">M11/M66-122</strain>
    </source>
</reference>
<evidence type="ECO:0000256" key="6">
    <source>
        <dbReference type="ARBA" id="ARBA00022892"/>
    </source>
</evidence>
<dbReference type="EMBL" id="JAKJXP020000093">
    <property type="protein sequence ID" value="KAK7747135.1"/>
    <property type="molecule type" value="Genomic_DNA"/>
</dbReference>
<evidence type="ECO:0000256" key="2">
    <source>
        <dbReference type="ARBA" id="ARBA00007891"/>
    </source>
</evidence>
<evidence type="ECO:0000256" key="11">
    <source>
        <dbReference type="SAM" id="Phobius"/>
    </source>
</evidence>
<dbReference type="AlphaFoldDB" id="A0AAN9UFK9"/>
<comment type="subcellular location">
    <subcellularLocation>
        <location evidence="1">Endoplasmic reticulum membrane</location>
        <topology evidence="1">Single-pass type IV membrane protein</topology>
    </subcellularLocation>
</comment>
<protein>
    <recommendedName>
        <fullName evidence="14">Synaptobrevin</fullName>
    </recommendedName>
</protein>
<evidence type="ECO:0008006" key="14">
    <source>
        <dbReference type="Google" id="ProtNLM"/>
    </source>
</evidence>
<evidence type="ECO:0000256" key="9">
    <source>
        <dbReference type="ARBA" id="ARBA00023136"/>
    </source>
</evidence>
<dbReference type="GO" id="GO:0005789">
    <property type="term" value="C:endoplasmic reticulum membrane"/>
    <property type="evidence" value="ECO:0007669"/>
    <property type="project" value="UniProtKB-SubCell"/>
</dbReference>
<evidence type="ECO:0000256" key="5">
    <source>
        <dbReference type="ARBA" id="ARBA00022824"/>
    </source>
</evidence>
<feature type="compositionally biased region" description="Polar residues" evidence="10">
    <location>
        <begin position="206"/>
        <end position="240"/>
    </location>
</feature>
<evidence type="ECO:0000256" key="7">
    <source>
        <dbReference type="ARBA" id="ARBA00022927"/>
    </source>
</evidence>
<keyword evidence="6" id="KW-0931">ER-Golgi transport</keyword>
<dbReference type="GO" id="GO:0006890">
    <property type="term" value="P:retrograde vesicle-mediated transport, Golgi to endoplasmic reticulum"/>
    <property type="evidence" value="ECO:0007669"/>
    <property type="project" value="TreeGrafter"/>
</dbReference>
<dbReference type="GO" id="GO:0015031">
    <property type="term" value="P:protein transport"/>
    <property type="evidence" value="ECO:0007669"/>
    <property type="project" value="UniProtKB-KW"/>
</dbReference>
<evidence type="ECO:0000313" key="12">
    <source>
        <dbReference type="EMBL" id="KAK7747135.1"/>
    </source>
</evidence>
<name>A0AAN9UFK9_9PEZI</name>
<evidence type="ECO:0000313" key="13">
    <source>
        <dbReference type="Proteomes" id="UP001320420"/>
    </source>
</evidence>
<keyword evidence="3" id="KW-0813">Transport</keyword>
<dbReference type="Proteomes" id="UP001320420">
    <property type="component" value="Unassembled WGS sequence"/>
</dbReference>
<dbReference type="Pfam" id="PF09753">
    <property type="entry name" value="Use1"/>
    <property type="match status" value="1"/>
</dbReference>
<feature type="compositionally biased region" description="Acidic residues" evidence="10">
    <location>
        <begin position="116"/>
        <end position="140"/>
    </location>
</feature>
<evidence type="ECO:0000256" key="3">
    <source>
        <dbReference type="ARBA" id="ARBA00022448"/>
    </source>
</evidence>
<feature type="region of interest" description="Disordered" evidence="10">
    <location>
        <begin position="115"/>
        <end position="255"/>
    </location>
</feature>
<comment type="similarity">
    <text evidence="2">Belongs to the USE1 family.</text>
</comment>
<keyword evidence="13" id="KW-1185">Reference proteome</keyword>
<evidence type="ECO:0000256" key="10">
    <source>
        <dbReference type="SAM" id="MobiDB-lite"/>
    </source>
</evidence>
<keyword evidence="9 11" id="KW-0472">Membrane</keyword>
<feature type="region of interest" description="Disordered" evidence="10">
    <location>
        <begin position="1"/>
        <end position="23"/>
    </location>
</feature>
<comment type="caution">
    <text evidence="12">The sequence shown here is derived from an EMBL/GenBank/DDBJ whole genome shotgun (WGS) entry which is preliminary data.</text>
</comment>
<evidence type="ECO:0000256" key="1">
    <source>
        <dbReference type="ARBA" id="ARBA00004163"/>
    </source>
</evidence>
<feature type="transmembrane region" description="Helical" evidence="11">
    <location>
        <begin position="363"/>
        <end position="387"/>
    </location>
</feature>
<dbReference type="GO" id="GO:0005484">
    <property type="term" value="F:SNAP receptor activity"/>
    <property type="evidence" value="ECO:0007669"/>
    <property type="project" value="TreeGrafter"/>
</dbReference>
<keyword evidence="5" id="KW-0256">Endoplasmic reticulum</keyword>
<dbReference type="PANTHER" id="PTHR13050">
    <property type="entry name" value="USE1-LIKE PROTEIN"/>
    <property type="match status" value="1"/>
</dbReference>
<dbReference type="PANTHER" id="PTHR13050:SF7">
    <property type="entry name" value="VESICLE TRANSPORT PROTEIN USE1"/>
    <property type="match status" value="1"/>
</dbReference>
<keyword evidence="8 11" id="KW-1133">Transmembrane helix</keyword>
<accession>A0AAN9UFK9</accession>
<keyword evidence="7" id="KW-0653">Protein transport</keyword>
<gene>
    <name evidence="12" type="ORF">SLS62_009190</name>
</gene>
<dbReference type="InterPro" id="IPR019150">
    <property type="entry name" value="Vesicle_transport_protein_Use1"/>
</dbReference>
<sequence>MARVTQGPIAPRRNASDPDSLSSTTSLLTDLSRLLARLQQTVLHADAERERRLRTSEYERNKAGINLEYARTLLTKLGQDALAVKVHARRQELQADLARKRDVFEQLAERLRELEDLSIDSDDDDNGDDSDDGSSSEGEDLIGGGVVVHTPSGSPDSRPADRGHAPPLPPGGVEEAGRRGGSGGVGEDEAAATEEQERRSTRLGPTATQTQIPSSITTRPAEPQTTETKTVPATTITEQNLRPRGGGGKEPAATLLAPDKGTTARQREQLLGGGTSNSTTATTTATTEAILDHHRAEQDALTDSLVRMAAALKQSSRAFATSLESEKAVLDAAGQGLERSETGLEAAARRMGSLTRMAEGRGWWGRVMLYAWIFGLMVLAVLIVFVLPKLRF</sequence>